<reference evidence="3" key="1">
    <citation type="submission" date="2023-01" db="EMBL/GenBank/DDBJ databases">
        <authorList>
            <person name="Van Ghelder C."/>
            <person name="Rancurel C."/>
        </authorList>
    </citation>
    <scope>NUCLEOTIDE SEQUENCE</scope>
    <source>
        <strain evidence="3">CNCM I-4278</strain>
    </source>
</reference>
<evidence type="ECO:0000313" key="4">
    <source>
        <dbReference type="Proteomes" id="UP001152607"/>
    </source>
</evidence>
<feature type="compositionally biased region" description="Basic residues" evidence="2">
    <location>
        <begin position="334"/>
        <end position="343"/>
    </location>
</feature>
<name>A0A9W4U3W1_9PLEO</name>
<protein>
    <submittedName>
        <fullName evidence="3">Uncharacterized protein</fullName>
    </submittedName>
</protein>
<feature type="region of interest" description="Disordered" evidence="2">
    <location>
        <begin position="320"/>
        <end position="350"/>
    </location>
</feature>
<dbReference type="OrthoDB" id="4088568at2759"/>
<keyword evidence="4" id="KW-1185">Reference proteome</keyword>
<feature type="compositionally biased region" description="Polar residues" evidence="2">
    <location>
        <begin position="717"/>
        <end position="726"/>
    </location>
</feature>
<feature type="coiled-coil region" evidence="1">
    <location>
        <begin position="60"/>
        <end position="213"/>
    </location>
</feature>
<feature type="region of interest" description="Disordered" evidence="2">
    <location>
        <begin position="507"/>
        <end position="539"/>
    </location>
</feature>
<dbReference type="AlphaFoldDB" id="A0A9W4U3W1"/>
<dbReference type="Proteomes" id="UP001152607">
    <property type="component" value="Unassembled WGS sequence"/>
</dbReference>
<feature type="compositionally biased region" description="Basic and acidic residues" evidence="2">
    <location>
        <begin position="775"/>
        <end position="785"/>
    </location>
</feature>
<feature type="compositionally biased region" description="Low complexity" evidence="2">
    <location>
        <begin position="693"/>
        <end position="716"/>
    </location>
</feature>
<accession>A0A9W4U3W1</accession>
<gene>
    <name evidence="3" type="ORF">PDIGIT_LOCUS1573</name>
</gene>
<feature type="compositionally biased region" description="Polar residues" evidence="2">
    <location>
        <begin position="628"/>
        <end position="655"/>
    </location>
</feature>
<proteinExistence type="predicted"/>
<sequence length="835" mass="90555">MATPATTTRSSSNSIPQCCCGSTDCAFLAHNGKLLEGLERDVSKAAQLGQALLIRHETYVADSERERNQMQKAIDDLEKEKLQLEEKNAQTIKANRDLLDELERLNDAVAASDAHVQALTQTLHSTEEELQRLSTLANKTSLLERQLIDLEREQSLIQSSLESKTADERSALQRWKRAEQTIVNLQDQIDRIEKEAREEAERHLEIVARMERRMVVDGELATTAGRFRAKQGQEKGGSSVVSHFVKDILMDNANLQHGIVELREMLLNSNEEVERLRDQLRVHQPLTTPPAIEEGVETPTLQKELGPESVYNQELHIHHHYHGQAPPKSTPRSKPQRRSRNKRFSINPTYFPPIQPDAGAQAAIMSQTAVTVPTNNRWSNATTLAPSLPGSPVSVSHRDSIYDRVFSDVPYDSSRPTSPSDSIDLQSPMFAPTSEIFAQGSVYHKRKKSHSLRPPTLSTIRSASTPLSITAKSSPATAIISAVSPANSLANDTLNLSPSVAAQPAIPEENDEDSLLASPSPNPSPNPPDEDPYDLISPMNLSRPQTLRRAASHESLISISGMDIHTLQSRPSQLLLSSSPRFATPGGASSIQPELTPWTATATAGMSRAGMDSSTYNRSLLYSRLASSKRNAGTGNPPNSADSTPRNLRQPSAGLTTKIGGWVMGKWGAAPTPSTTNTTSATNSPAIPAAVINDNTTLTPTPPSTSTDDNTTPASTVRITQSNLATPSHSPSPRLLSPHISLQRPESSASAQTTSTASTSTSTPSSSSQKTPANSKKEKEKERMRLRPAGVNQSGPIWGFFDIPETPSKIVVTEEDVDLGALGDALKESSVEQGT</sequence>
<feature type="compositionally biased region" description="Low complexity" evidence="2">
    <location>
        <begin position="727"/>
        <end position="773"/>
    </location>
</feature>
<dbReference type="EMBL" id="CAOQHR010000001">
    <property type="protein sequence ID" value="CAI6266953.1"/>
    <property type="molecule type" value="Genomic_DNA"/>
</dbReference>
<comment type="caution">
    <text evidence="3">The sequence shown here is derived from an EMBL/GenBank/DDBJ whole genome shotgun (WGS) entry which is preliminary data.</text>
</comment>
<feature type="region of interest" description="Disordered" evidence="2">
    <location>
        <begin position="577"/>
        <end position="596"/>
    </location>
</feature>
<evidence type="ECO:0000256" key="1">
    <source>
        <dbReference type="SAM" id="Coils"/>
    </source>
</evidence>
<keyword evidence="1" id="KW-0175">Coiled coil</keyword>
<feature type="region of interest" description="Disordered" evidence="2">
    <location>
        <begin position="628"/>
        <end position="799"/>
    </location>
</feature>
<evidence type="ECO:0000256" key="2">
    <source>
        <dbReference type="SAM" id="MobiDB-lite"/>
    </source>
</evidence>
<evidence type="ECO:0000313" key="3">
    <source>
        <dbReference type="EMBL" id="CAI6266953.1"/>
    </source>
</evidence>
<organism evidence="3 4">
    <name type="scientific">Periconia digitata</name>
    <dbReference type="NCBI Taxonomy" id="1303443"/>
    <lineage>
        <taxon>Eukaryota</taxon>
        <taxon>Fungi</taxon>
        <taxon>Dikarya</taxon>
        <taxon>Ascomycota</taxon>
        <taxon>Pezizomycotina</taxon>
        <taxon>Dothideomycetes</taxon>
        <taxon>Pleosporomycetidae</taxon>
        <taxon>Pleosporales</taxon>
        <taxon>Massarineae</taxon>
        <taxon>Periconiaceae</taxon>
        <taxon>Periconia</taxon>
    </lineage>
</organism>
<feature type="compositionally biased region" description="Polar residues" evidence="2">
    <location>
        <begin position="587"/>
        <end position="596"/>
    </location>
</feature>
<feature type="compositionally biased region" description="Low complexity" evidence="2">
    <location>
        <begin position="669"/>
        <end position="686"/>
    </location>
</feature>